<dbReference type="InterPro" id="IPR053154">
    <property type="entry name" value="c-di-AMP_regulator"/>
</dbReference>
<dbReference type="RefSeq" id="WP_074730267.1">
    <property type="nucleotide sequence ID" value="NZ_FOGW01000004.1"/>
</dbReference>
<proteinExistence type="predicted"/>
<keyword evidence="2" id="KW-0472">Membrane</keyword>
<keyword evidence="4" id="KW-1185">Reference proteome</keyword>
<evidence type="ECO:0000256" key="1">
    <source>
        <dbReference type="SAM" id="MobiDB-lite"/>
    </source>
</evidence>
<dbReference type="Proteomes" id="UP000182471">
    <property type="component" value="Unassembled WGS sequence"/>
</dbReference>
<dbReference type="InterPro" id="IPR012505">
    <property type="entry name" value="YbbR"/>
</dbReference>
<evidence type="ECO:0000313" key="3">
    <source>
        <dbReference type="EMBL" id="SER41557.1"/>
    </source>
</evidence>
<dbReference type="PANTHER" id="PTHR37804">
    <property type="entry name" value="CDAA REGULATORY PROTEIN CDAR"/>
    <property type="match status" value="1"/>
</dbReference>
<evidence type="ECO:0000256" key="2">
    <source>
        <dbReference type="SAM" id="Phobius"/>
    </source>
</evidence>
<sequence>MLEKILRKITNNLGFKILAILFSFALWLMVYNINDPVKIRTYTVNVEMKNTEFITNMGKWADIKDGANTVTFSVTAKKTVIDKMRDDDFVATADFSEAMISEDEKTAAVPIKIESKRYNNQLKYSSQVKYVDLALEKLKTKQFVISANTTGTVAQGYALGNVKVETPTVLKVSGPYSEVKKVHSVVATIDVGNMKIDISDSVKPKLYDSAGKEIKTDKLSLSNNQVVIRAEILKTKQLNVQMSNPKVTNGQGAEVSLVPEPKTIVVKGREEKLKEIEKIVIPSNALDASNVTTRTDTYYDIKGLLPEGIALVNAKESKIAVHMYMNGQEEQSVTLTVPTSNIKISGLDTSKYQASFANSNVVTKVTASPELISQLNADAITASADLSGMGVGSHNVKIKFNLDSSQYEYSDVTLQVVIKTISQSQSNNNSSAGTTDSGNDGNSNNTN</sequence>
<dbReference type="AlphaFoldDB" id="A0A1H9P0G9"/>
<feature type="transmembrane region" description="Helical" evidence="2">
    <location>
        <begin position="12"/>
        <end position="31"/>
    </location>
</feature>
<dbReference type="EMBL" id="FOGW01000004">
    <property type="protein sequence ID" value="SER41557.1"/>
    <property type="molecule type" value="Genomic_DNA"/>
</dbReference>
<protein>
    <submittedName>
        <fullName evidence="3">YbbR domain-containing protein</fullName>
    </submittedName>
</protein>
<feature type="region of interest" description="Disordered" evidence="1">
    <location>
        <begin position="425"/>
        <end position="447"/>
    </location>
</feature>
<evidence type="ECO:0000313" key="4">
    <source>
        <dbReference type="Proteomes" id="UP000182471"/>
    </source>
</evidence>
<dbReference type="Pfam" id="PF07949">
    <property type="entry name" value="YbbR"/>
    <property type="match status" value="2"/>
</dbReference>
<dbReference type="Gene3D" id="2.170.120.30">
    <property type="match status" value="2"/>
</dbReference>
<gene>
    <name evidence="3" type="ORF">SAMN02910429_00030</name>
</gene>
<dbReference type="PANTHER" id="PTHR37804:SF1">
    <property type="entry name" value="CDAA REGULATORY PROTEIN CDAR"/>
    <property type="match status" value="1"/>
</dbReference>
<name>A0A1H9P0G9_9FIRM</name>
<dbReference type="Gene3D" id="2.170.120.40">
    <property type="entry name" value="YbbR-like domain"/>
    <property type="match status" value="1"/>
</dbReference>
<accession>A0A1H9P0G9</accession>
<keyword evidence="2" id="KW-0812">Transmembrane</keyword>
<organism evidence="3 4">
    <name type="scientific">Lachnobacterium bovis</name>
    <dbReference type="NCBI Taxonomy" id="140626"/>
    <lineage>
        <taxon>Bacteria</taxon>
        <taxon>Bacillati</taxon>
        <taxon>Bacillota</taxon>
        <taxon>Clostridia</taxon>
        <taxon>Lachnospirales</taxon>
        <taxon>Lachnospiraceae</taxon>
        <taxon>Lachnobacterium</taxon>
    </lineage>
</organism>
<reference evidence="4" key="1">
    <citation type="submission" date="2016-10" db="EMBL/GenBank/DDBJ databases">
        <authorList>
            <person name="Varghese N."/>
            <person name="Submissions S."/>
        </authorList>
    </citation>
    <scope>NUCLEOTIDE SEQUENCE [LARGE SCALE GENOMIC DNA]</scope>
    <source>
        <strain evidence="4">S1b</strain>
    </source>
</reference>
<keyword evidence="2" id="KW-1133">Transmembrane helix</keyword>